<gene>
    <name evidence="1" type="ORF">GCM10011584_06260</name>
</gene>
<evidence type="ECO:0000313" key="2">
    <source>
        <dbReference type="Proteomes" id="UP000655410"/>
    </source>
</evidence>
<protein>
    <submittedName>
        <fullName evidence="1">Membrane protein</fullName>
    </submittedName>
</protein>
<evidence type="ECO:0000313" key="1">
    <source>
        <dbReference type="EMBL" id="GGO85698.1"/>
    </source>
</evidence>
<dbReference type="Proteomes" id="UP000655410">
    <property type="component" value="Unassembled WGS sequence"/>
</dbReference>
<dbReference type="EMBL" id="BMNI01000001">
    <property type="protein sequence ID" value="GGO85698.1"/>
    <property type="molecule type" value="Genomic_DNA"/>
</dbReference>
<keyword evidence="2" id="KW-1185">Reference proteome</keyword>
<proteinExistence type="predicted"/>
<organism evidence="1 2">
    <name type="scientific">Nocardioides phosphati</name>
    <dbReference type="NCBI Taxonomy" id="1867775"/>
    <lineage>
        <taxon>Bacteria</taxon>
        <taxon>Bacillati</taxon>
        <taxon>Actinomycetota</taxon>
        <taxon>Actinomycetes</taxon>
        <taxon>Propionibacteriales</taxon>
        <taxon>Nocardioidaceae</taxon>
        <taxon>Nocardioides</taxon>
    </lineage>
</organism>
<dbReference type="Pfam" id="PF10978">
    <property type="entry name" value="DUF2785"/>
    <property type="match status" value="1"/>
</dbReference>
<name>A0ABQ2N744_9ACTN</name>
<dbReference type="InterPro" id="IPR021247">
    <property type="entry name" value="DUF2785"/>
</dbReference>
<reference evidence="2" key="1">
    <citation type="journal article" date="2019" name="Int. J. Syst. Evol. Microbiol.">
        <title>The Global Catalogue of Microorganisms (GCM) 10K type strain sequencing project: providing services to taxonomists for standard genome sequencing and annotation.</title>
        <authorList>
            <consortium name="The Broad Institute Genomics Platform"/>
            <consortium name="The Broad Institute Genome Sequencing Center for Infectious Disease"/>
            <person name="Wu L."/>
            <person name="Ma J."/>
        </authorList>
    </citation>
    <scope>NUCLEOTIDE SEQUENCE [LARGE SCALE GENOMIC DNA]</scope>
    <source>
        <strain evidence="2">CGMCC 4.7371</strain>
    </source>
</reference>
<sequence>MCPMPLPTDRPLDDLTADLTRLLGSTDPRQRTQEAYRRLSGWIREGAYDDVLVGLGDGMVTGVEVGLGQSDTDTVFRRSWSVKVLADCIARDNQVHVLSPRQLLVWGDRIATWFVRERDLRGNVPGKGPALALAHGADAVAELGRSPHFGVAELTVLLDVLADRLLLPTGCRLVSGEPDRLAQATVAILARDLVPLSILEPWIARLANGAVAVDPEGAVACRAFNTQAFLRALYLQVAHGPARPGVRSDLLLVIVEALRETTPELRPHLRAVR</sequence>
<comment type="caution">
    <text evidence="1">The sequence shown here is derived from an EMBL/GenBank/DDBJ whole genome shotgun (WGS) entry which is preliminary data.</text>
</comment>
<accession>A0ABQ2N744</accession>